<name>A0A419Q147_CLOSI</name>
<sequence length="249" mass="28453">MVSGRLQTNPKAIRAFGFFSQPGSPVSSLDLETFHICASDMKLSSKISQKHISKQIWFCERLIWNPAKFLVCDLSRQLNVLHPAASCSSYYDVPHDRFRPPWSSLGKCSPRVSVNLNFYLKPNCTELAKYTHLLTNLVGTPLDRASQIHSHLRKLVRRSQEVTAEQLSRIYCDSWKAQTPQSLRTGCGNLFHFRTESASGCRNLRTPCGNFCTGDNWVIEDRYLCWTRKTQEMQKGCDTGNSRDLYHLT</sequence>
<dbReference type="AlphaFoldDB" id="A0A419Q147"/>
<comment type="caution">
    <text evidence="1">The sequence shown here is derived from an EMBL/GenBank/DDBJ whole genome shotgun (WGS) entry which is preliminary data.</text>
</comment>
<reference evidence="1 2" key="2">
    <citation type="journal article" date="2021" name="Genomics">
        <title>High-quality reference genome for Clonorchis sinensis.</title>
        <authorList>
            <person name="Young N.D."/>
            <person name="Stroehlein A.J."/>
            <person name="Kinkar L."/>
            <person name="Wang T."/>
            <person name="Sohn W.M."/>
            <person name="Chang B.C.H."/>
            <person name="Kaur P."/>
            <person name="Weisz D."/>
            <person name="Dudchenko O."/>
            <person name="Aiden E.L."/>
            <person name="Korhonen P.K."/>
            <person name="Gasser R.B."/>
        </authorList>
    </citation>
    <scope>NUCLEOTIDE SEQUENCE [LARGE SCALE GENOMIC DNA]</scope>
    <source>
        <strain evidence="1">Cs-k2</strain>
    </source>
</reference>
<protein>
    <submittedName>
        <fullName evidence="1">Uncharacterized protein</fullName>
    </submittedName>
</protein>
<evidence type="ECO:0000313" key="2">
    <source>
        <dbReference type="Proteomes" id="UP000286415"/>
    </source>
</evidence>
<proteinExistence type="predicted"/>
<gene>
    <name evidence="1" type="ORF">CSKR_109334</name>
</gene>
<dbReference type="InParanoid" id="A0A419Q147"/>
<evidence type="ECO:0000313" key="1">
    <source>
        <dbReference type="EMBL" id="KAG5443027.1"/>
    </source>
</evidence>
<reference evidence="1 2" key="1">
    <citation type="journal article" date="2018" name="Biotechnol. Adv.">
        <title>Improved genomic resources and new bioinformatic workflow for the carcinogenic parasite Clonorchis sinensis: Biotechnological implications.</title>
        <authorList>
            <person name="Wang D."/>
            <person name="Korhonen P.K."/>
            <person name="Gasser R.B."/>
            <person name="Young N.D."/>
        </authorList>
    </citation>
    <scope>NUCLEOTIDE SEQUENCE [LARGE SCALE GENOMIC DNA]</scope>
    <source>
        <strain evidence="1">Cs-k2</strain>
    </source>
</reference>
<dbReference type="EMBL" id="NIRI02000056">
    <property type="protein sequence ID" value="KAG5443027.1"/>
    <property type="molecule type" value="Genomic_DNA"/>
</dbReference>
<keyword evidence="2" id="KW-1185">Reference proteome</keyword>
<organism evidence="1 2">
    <name type="scientific">Clonorchis sinensis</name>
    <name type="common">Chinese liver fluke</name>
    <dbReference type="NCBI Taxonomy" id="79923"/>
    <lineage>
        <taxon>Eukaryota</taxon>
        <taxon>Metazoa</taxon>
        <taxon>Spiralia</taxon>
        <taxon>Lophotrochozoa</taxon>
        <taxon>Platyhelminthes</taxon>
        <taxon>Trematoda</taxon>
        <taxon>Digenea</taxon>
        <taxon>Opisthorchiida</taxon>
        <taxon>Opisthorchiata</taxon>
        <taxon>Opisthorchiidae</taxon>
        <taxon>Clonorchis</taxon>
    </lineage>
</organism>
<dbReference type="Proteomes" id="UP000286415">
    <property type="component" value="Unassembled WGS sequence"/>
</dbReference>
<accession>A0A419Q147</accession>